<dbReference type="PANTHER" id="PTHR43520:SF8">
    <property type="entry name" value="P-TYPE CU(+) TRANSPORTER"/>
    <property type="match status" value="1"/>
</dbReference>
<feature type="transmembrane region" description="Helical" evidence="2">
    <location>
        <begin position="92"/>
        <end position="111"/>
    </location>
</feature>
<dbReference type="GO" id="GO:0016020">
    <property type="term" value="C:membrane"/>
    <property type="evidence" value="ECO:0007669"/>
    <property type="project" value="TreeGrafter"/>
</dbReference>
<feature type="transmembrane region" description="Helical" evidence="2">
    <location>
        <begin position="67"/>
        <end position="86"/>
    </location>
</feature>
<evidence type="ECO:0000256" key="2">
    <source>
        <dbReference type="SAM" id="Phobius"/>
    </source>
</evidence>
<protein>
    <submittedName>
        <fullName evidence="3">Putative copper-exporting P-type ATPase V</fullName>
    </submittedName>
</protein>
<keyword evidence="1" id="KW-1278">Translocase</keyword>
<dbReference type="RefSeq" id="WP_145267810.1">
    <property type="nucleotide sequence ID" value="NZ_CP036426.1"/>
</dbReference>
<gene>
    <name evidence="3" type="primary">ctpV</name>
    <name evidence="3" type="ORF">ElP_12970</name>
</gene>
<proteinExistence type="predicted"/>
<dbReference type="GO" id="GO:0043682">
    <property type="term" value="F:P-type divalent copper transporter activity"/>
    <property type="evidence" value="ECO:0007669"/>
    <property type="project" value="TreeGrafter"/>
</dbReference>
<feature type="transmembrane region" description="Helical" evidence="2">
    <location>
        <begin position="33"/>
        <end position="55"/>
    </location>
</feature>
<dbReference type="AlphaFoldDB" id="A0A518GXU8"/>
<sequence length="141" mass="15030">MAIGMVLVVPLVVLGLGPMLLRGEWAHAAWVGWGMLVPAAILQVYLGGPYIRGAIDRLRHGSTNMDTLVALGISTAFGYSLYHLLLGQHLQAHFFMDSGIILTLITLGSFLEARSKGAAGEAIERLLDLAPKTARVVRPGG</sequence>
<reference evidence="3 4" key="1">
    <citation type="submission" date="2019-02" db="EMBL/GenBank/DDBJ databases">
        <title>Deep-cultivation of Planctomycetes and their phenomic and genomic characterization uncovers novel biology.</title>
        <authorList>
            <person name="Wiegand S."/>
            <person name="Jogler M."/>
            <person name="Boedeker C."/>
            <person name="Pinto D."/>
            <person name="Vollmers J."/>
            <person name="Rivas-Marin E."/>
            <person name="Kohn T."/>
            <person name="Peeters S.H."/>
            <person name="Heuer A."/>
            <person name="Rast P."/>
            <person name="Oberbeckmann S."/>
            <person name="Bunk B."/>
            <person name="Jeske O."/>
            <person name="Meyerdierks A."/>
            <person name="Storesund J.E."/>
            <person name="Kallscheuer N."/>
            <person name="Luecker S."/>
            <person name="Lage O.M."/>
            <person name="Pohl T."/>
            <person name="Merkel B.J."/>
            <person name="Hornburger P."/>
            <person name="Mueller R.-W."/>
            <person name="Bruemmer F."/>
            <person name="Labrenz M."/>
            <person name="Spormann A.M."/>
            <person name="Op den Camp H."/>
            <person name="Overmann J."/>
            <person name="Amann R."/>
            <person name="Jetten M.S.M."/>
            <person name="Mascher T."/>
            <person name="Medema M.H."/>
            <person name="Devos D.P."/>
            <person name="Kaster A.-K."/>
            <person name="Ovreas L."/>
            <person name="Rohde M."/>
            <person name="Galperin M.Y."/>
            <person name="Jogler C."/>
        </authorList>
    </citation>
    <scope>NUCLEOTIDE SEQUENCE [LARGE SCALE GENOMIC DNA]</scope>
    <source>
        <strain evidence="3 4">ElP</strain>
    </source>
</reference>
<name>A0A518GXU8_9BACT</name>
<dbReference type="OrthoDB" id="7059309at2"/>
<organism evidence="3 4">
    <name type="scientific">Tautonia plasticadhaerens</name>
    <dbReference type="NCBI Taxonomy" id="2527974"/>
    <lineage>
        <taxon>Bacteria</taxon>
        <taxon>Pseudomonadati</taxon>
        <taxon>Planctomycetota</taxon>
        <taxon>Planctomycetia</taxon>
        <taxon>Isosphaerales</taxon>
        <taxon>Isosphaeraceae</taxon>
        <taxon>Tautonia</taxon>
    </lineage>
</organism>
<evidence type="ECO:0000313" key="3">
    <source>
        <dbReference type="EMBL" id="QDV33426.1"/>
    </source>
</evidence>
<dbReference type="GO" id="GO:0005507">
    <property type="term" value="F:copper ion binding"/>
    <property type="evidence" value="ECO:0007669"/>
    <property type="project" value="TreeGrafter"/>
</dbReference>
<evidence type="ECO:0000313" key="4">
    <source>
        <dbReference type="Proteomes" id="UP000317835"/>
    </source>
</evidence>
<accession>A0A518GXU8</accession>
<dbReference type="PANTHER" id="PTHR43520">
    <property type="entry name" value="ATP7, ISOFORM B"/>
    <property type="match status" value="1"/>
</dbReference>
<keyword evidence="4" id="KW-1185">Reference proteome</keyword>
<keyword evidence="2" id="KW-0812">Transmembrane</keyword>
<dbReference type="Proteomes" id="UP000317835">
    <property type="component" value="Chromosome"/>
</dbReference>
<dbReference type="GO" id="GO:0055070">
    <property type="term" value="P:copper ion homeostasis"/>
    <property type="evidence" value="ECO:0007669"/>
    <property type="project" value="TreeGrafter"/>
</dbReference>
<dbReference type="EMBL" id="CP036426">
    <property type="protein sequence ID" value="QDV33426.1"/>
    <property type="molecule type" value="Genomic_DNA"/>
</dbReference>
<evidence type="ECO:0000256" key="1">
    <source>
        <dbReference type="ARBA" id="ARBA00022967"/>
    </source>
</evidence>
<keyword evidence="2" id="KW-1133">Transmembrane helix</keyword>
<dbReference type="KEGG" id="tpla:ElP_12970"/>
<keyword evidence="2" id="KW-0472">Membrane</keyword>